<reference evidence="1" key="1">
    <citation type="submission" date="2020-04" db="EMBL/GenBank/DDBJ databases">
        <title>Deep metagenomics examines the oral microbiome during advanced dental caries in children, revealing novel taxa and co-occurrences with host molecules.</title>
        <authorList>
            <person name="Baker J.L."/>
            <person name="Morton J.T."/>
            <person name="Dinis M."/>
            <person name="Alvarez R."/>
            <person name="Tran N.C."/>
            <person name="Knight R."/>
            <person name="Edlund A."/>
        </authorList>
    </citation>
    <scope>NUCLEOTIDE SEQUENCE</scope>
    <source>
        <strain evidence="1">JCVI_30_bin.13</strain>
    </source>
</reference>
<accession>A0A929RR80</accession>
<evidence type="ECO:0000313" key="2">
    <source>
        <dbReference type="Proteomes" id="UP000759246"/>
    </source>
</evidence>
<evidence type="ECO:0008006" key="3">
    <source>
        <dbReference type="Google" id="ProtNLM"/>
    </source>
</evidence>
<organism evidence="1 2">
    <name type="scientific">Actinomyces bouchesdurhonensis</name>
    <dbReference type="NCBI Taxonomy" id="1852361"/>
    <lineage>
        <taxon>Bacteria</taxon>
        <taxon>Bacillati</taxon>
        <taxon>Actinomycetota</taxon>
        <taxon>Actinomycetes</taxon>
        <taxon>Actinomycetales</taxon>
        <taxon>Actinomycetaceae</taxon>
        <taxon>Actinomyces</taxon>
    </lineage>
</organism>
<gene>
    <name evidence="1" type="ORF">HXK09_08605</name>
</gene>
<dbReference type="Proteomes" id="UP000759246">
    <property type="component" value="Unassembled WGS sequence"/>
</dbReference>
<comment type="caution">
    <text evidence="1">The sequence shown here is derived from an EMBL/GenBank/DDBJ whole genome shotgun (WGS) entry which is preliminary data.</text>
</comment>
<protein>
    <recommendedName>
        <fullName evidence="3">LXG domain-containing protein</fullName>
    </recommendedName>
</protein>
<dbReference type="EMBL" id="JABZGF010000352">
    <property type="protein sequence ID" value="MBF0967191.1"/>
    <property type="molecule type" value="Genomic_DNA"/>
</dbReference>
<evidence type="ECO:0000313" key="1">
    <source>
        <dbReference type="EMBL" id="MBF0967191.1"/>
    </source>
</evidence>
<feature type="non-terminal residue" evidence="1">
    <location>
        <position position="1"/>
    </location>
</feature>
<dbReference type="AlphaFoldDB" id="A0A929RR80"/>
<name>A0A929RR80_9ACTO</name>
<proteinExistence type="predicted"/>
<sequence length="359" mass="38035">FQCLESALESADSDIRDALHLMRNQTGDTAADANSSLLDLAMSCFKVDTQAKALRAALSTYASAMDLVRSRFEGFISEASTHGMTVRGDYRGCTLSYEDYPPQSHAQYFFDLKPRVDSARNLYKLAEKEFTDALGKINTNELVQLFNEGVDHSKSSLVPSSDDYLWTSVGPVGTWIESAGNFVKGGRSWWHRAKYKNPKDFAKLSRWKRFTAKGDLSNYTMYGNRVAGNTSRLAGKVAGAAGKASKILGPAGAVVDGGLSAYDSYQSDTINYPKMGEGEKITRAGVKGGLSAGGAFAGAAIGAKGGAALGACVGGPIGAAVGGFAGGLIGGFAGSKAGQATGDWINRHLTKPFVKWWNS</sequence>